<dbReference type="InterPro" id="IPR010496">
    <property type="entry name" value="AL/BT2_dom"/>
</dbReference>
<dbReference type="OrthoDB" id="176168at2"/>
<reference evidence="3" key="1">
    <citation type="submission" date="2017-02" db="EMBL/GenBank/DDBJ databases">
        <authorList>
            <person name="Varghese N."/>
            <person name="Submissions S."/>
        </authorList>
    </citation>
    <scope>NUCLEOTIDE SEQUENCE [LARGE SCALE GENOMIC DNA]</scope>
    <source>
        <strain evidence="3">DSM 23546</strain>
    </source>
</reference>
<dbReference type="RefSeq" id="WP_079512437.1">
    <property type="nucleotide sequence ID" value="NZ_FUYL01000005.1"/>
</dbReference>
<accession>A0A1T5C198</accession>
<dbReference type="PROSITE" id="PS51257">
    <property type="entry name" value="PROKAR_LIPOPROTEIN"/>
    <property type="match status" value="1"/>
</dbReference>
<dbReference type="Gene3D" id="2.60.120.560">
    <property type="entry name" value="Exo-inulinase, domain 1"/>
    <property type="match status" value="1"/>
</dbReference>
<dbReference type="STRING" id="561365.SAMN05660866_01981"/>
<dbReference type="Proteomes" id="UP000190339">
    <property type="component" value="Unassembled WGS sequence"/>
</dbReference>
<dbReference type="GO" id="GO:0016787">
    <property type="term" value="F:hydrolase activity"/>
    <property type="evidence" value="ECO:0007669"/>
    <property type="project" value="InterPro"/>
</dbReference>
<dbReference type="EMBL" id="FUYL01000005">
    <property type="protein sequence ID" value="SKB52930.1"/>
    <property type="molecule type" value="Genomic_DNA"/>
</dbReference>
<organism evidence="2 3">
    <name type="scientific">Maribacter arcticus</name>
    <dbReference type="NCBI Taxonomy" id="561365"/>
    <lineage>
        <taxon>Bacteria</taxon>
        <taxon>Pseudomonadati</taxon>
        <taxon>Bacteroidota</taxon>
        <taxon>Flavobacteriia</taxon>
        <taxon>Flavobacteriales</taxon>
        <taxon>Flavobacteriaceae</taxon>
        <taxon>Maribacter</taxon>
    </lineage>
</organism>
<dbReference type="Pfam" id="PF06439">
    <property type="entry name" value="3keto-disac_hyd"/>
    <property type="match status" value="1"/>
</dbReference>
<evidence type="ECO:0000313" key="2">
    <source>
        <dbReference type="EMBL" id="SKB52930.1"/>
    </source>
</evidence>
<evidence type="ECO:0000259" key="1">
    <source>
        <dbReference type="Pfam" id="PF06439"/>
    </source>
</evidence>
<evidence type="ECO:0000313" key="3">
    <source>
        <dbReference type="Proteomes" id="UP000190339"/>
    </source>
</evidence>
<gene>
    <name evidence="2" type="ORF">SAMN05660866_01981</name>
</gene>
<name>A0A1T5C198_9FLAO</name>
<protein>
    <recommendedName>
        <fullName evidence="1">3-keto-alpha-glucoside-1,2-lyase/3-keto-2-hydroxy-glucal hydratase domain-containing protein</fullName>
    </recommendedName>
</protein>
<feature type="domain" description="3-keto-alpha-glucoside-1,2-lyase/3-keto-2-hydroxy-glucal hydratase" evidence="1">
    <location>
        <begin position="76"/>
        <end position="271"/>
    </location>
</feature>
<keyword evidence="3" id="KW-1185">Reference proteome</keyword>
<proteinExistence type="predicted"/>
<sequence length="273" mass="30343">MKNKYSLLLLVTSFGIISCQEKVEPIENEKTVVEDNVIVYEEYIGDEPTTPEETEFYEPKVAVVKPGSIGAAPSDAIVLFNGTNLDNWISSNDSTAAKWHLNKDASMTVNDKTGNIQTKQNFGDVQLHIEWKSPLPVQLEGQHRANSGIFLNGMYEVQVLDQNDNPTYVNGQVGSIYKQHVPLAMASVPTGEWNTYEIIYHAPEFNADGGKIKSGDITVIHNGVLVQDHVELKGTTPYIGWPKNPAHGKGPLLLQDHGDDSRVSFRNIWVREL</sequence>
<dbReference type="AlphaFoldDB" id="A0A1T5C198"/>